<sequence length="156" mass="18610">MYFKITLLIFILFSIFFSCSFGEKEDYSQLEEWREELRTEMIQSRRDLMSTTDLNIKSEIFINEHIKFYSWLRPRISPEFIDSTCDDQMLKKLLIPQLEPVKLLLSFSEPKDDFFEIYPLPPEILHILGPNDKEGIANDEIELIDKNNLEWTVSYS</sequence>
<proteinExistence type="predicted"/>
<organism evidence="1">
    <name type="scientific">marine metagenome</name>
    <dbReference type="NCBI Taxonomy" id="408172"/>
    <lineage>
        <taxon>unclassified sequences</taxon>
        <taxon>metagenomes</taxon>
        <taxon>ecological metagenomes</taxon>
    </lineage>
</organism>
<dbReference type="EMBL" id="UINC01198020">
    <property type="protein sequence ID" value="SVE15795.1"/>
    <property type="molecule type" value="Genomic_DNA"/>
</dbReference>
<protein>
    <recommendedName>
        <fullName evidence="2">Lipoprotein</fullName>
    </recommendedName>
</protein>
<evidence type="ECO:0008006" key="2">
    <source>
        <dbReference type="Google" id="ProtNLM"/>
    </source>
</evidence>
<dbReference type="AlphaFoldDB" id="A0A383B8N3"/>
<feature type="non-terminal residue" evidence="1">
    <location>
        <position position="156"/>
    </location>
</feature>
<gene>
    <name evidence="1" type="ORF">METZ01_LOCUS468649</name>
</gene>
<name>A0A383B8N3_9ZZZZ</name>
<accession>A0A383B8N3</accession>
<dbReference type="PROSITE" id="PS51257">
    <property type="entry name" value="PROKAR_LIPOPROTEIN"/>
    <property type="match status" value="1"/>
</dbReference>
<reference evidence="1" key="1">
    <citation type="submission" date="2018-05" db="EMBL/GenBank/DDBJ databases">
        <authorList>
            <person name="Lanie J.A."/>
            <person name="Ng W.-L."/>
            <person name="Kazmierczak K.M."/>
            <person name="Andrzejewski T.M."/>
            <person name="Davidsen T.M."/>
            <person name="Wayne K.J."/>
            <person name="Tettelin H."/>
            <person name="Glass J.I."/>
            <person name="Rusch D."/>
            <person name="Podicherti R."/>
            <person name="Tsui H.-C.T."/>
            <person name="Winkler M.E."/>
        </authorList>
    </citation>
    <scope>NUCLEOTIDE SEQUENCE</scope>
</reference>
<evidence type="ECO:0000313" key="1">
    <source>
        <dbReference type="EMBL" id="SVE15795.1"/>
    </source>
</evidence>